<feature type="region of interest" description="Disordered" evidence="1">
    <location>
        <begin position="268"/>
        <end position="291"/>
    </location>
</feature>
<dbReference type="PANTHER" id="PTHR44329">
    <property type="entry name" value="SERINE/THREONINE-PROTEIN KINASE TNNI3K-RELATED"/>
    <property type="match status" value="1"/>
</dbReference>
<dbReference type="PROSITE" id="PS00108">
    <property type="entry name" value="PROTEIN_KINASE_ST"/>
    <property type="match status" value="1"/>
</dbReference>
<protein>
    <recommendedName>
        <fullName evidence="2">Protein kinase domain-containing protein</fullName>
    </recommendedName>
</protein>
<feature type="compositionally biased region" description="Polar residues" evidence="1">
    <location>
        <begin position="727"/>
        <end position="738"/>
    </location>
</feature>
<dbReference type="Proteomes" id="UP001465976">
    <property type="component" value="Unassembled WGS sequence"/>
</dbReference>
<evidence type="ECO:0000313" key="4">
    <source>
        <dbReference type="Proteomes" id="UP001465976"/>
    </source>
</evidence>
<accession>A0ABR3EZW0</accession>
<dbReference type="SMART" id="SM00220">
    <property type="entry name" value="S_TKc"/>
    <property type="match status" value="1"/>
</dbReference>
<feature type="region of interest" description="Disordered" evidence="1">
    <location>
        <begin position="493"/>
        <end position="643"/>
    </location>
</feature>
<dbReference type="EMBL" id="JBAHYK010001329">
    <property type="protein sequence ID" value="KAL0568482.1"/>
    <property type="molecule type" value="Genomic_DNA"/>
</dbReference>
<evidence type="ECO:0000313" key="3">
    <source>
        <dbReference type="EMBL" id="KAL0568482.1"/>
    </source>
</evidence>
<dbReference type="Gene3D" id="1.10.510.10">
    <property type="entry name" value="Transferase(Phosphotransferase) domain 1"/>
    <property type="match status" value="1"/>
</dbReference>
<gene>
    <name evidence="3" type="ORF">V5O48_013501</name>
</gene>
<dbReference type="InterPro" id="IPR011009">
    <property type="entry name" value="Kinase-like_dom_sf"/>
</dbReference>
<name>A0ABR3EZW0_9AGAR</name>
<evidence type="ECO:0000256" key="1">
    <source>
        <dbReference type="SAM" id="MobiDB-lite"/>
    </source>
</evidence>
<dbReference type="SUPFAM" id="SSF56112">
    <property type="entry name" value="Protein kinase-like (PK-like)"/>
    <property type="match status" value="1"/>
</dbReference>
<dbReference type="InterPro" id="IPR051681">
    <property type="entry name" value="Ser/Thr_Kinases-Pseudokinases"/>
</dbReference>
<keyword evidence="4" id="KW-1185">Reference proteome</keyword>
<organism evidence="3 4">
    <name type="scientific">Marasmius crinis-equi</name>
    <dbReference type="NCBI Taxonomy" id="585013"/>
    <lineage>
        <taxon>Eukaryota</taxon>
        <taxon>Fungi</taxon>
        <taxon>Dikarya</taxon>
        <taxon>Basidiomycota</taxon>
        <taxon>Agaricomycotina</taxon>
        <taxon>Agaricomycetes</taxon>
        <taxon>Agaricomycetidae</taxon>
        <taxon>Agaricales</taxon>
        <taxon>Marasmiineae</taxon>
        <taxon>Marasmiaceae</taxon>
        <taxon>Marasmius</taxon>
    </lineage>
</organism>
<feature type="compositionally biased region" description="Basic and acidic residues" evidence="1">
    <location>
        <begin position="627"/>
        <end position="643"/>
    </location>
</feature>
<dbReference type="InterPro" id="IPR000719">
    <property type="entry name" value="Prot_kinase_dom"/>
</dbReference>
<dbReference type="PROSITE" id="PS50011">
    <property type="entry name" value="PROTEIN_KINASE_DOM"/>
    <property type="match status" value="1"/>
</dbReference>
<comment type="caution">
    <text evidence="3">The sequence shown here is derived from an EMBL/GenBank/DDBJ whole genome shotgun (WGS) entry which is preliminary data.</text>
</comment>
<dbReference type="InterPro" id="IPR008271">
    <property type="entry name" value="Ser/Thr_kinase_AS"/>
</dbReference>
<feature type="compositionally biased region" description="Basic and acidic residues" evidence="1">
    <location>
        <begin position="505"/>
        <end position="515"/>
    </location>
</feature>
<feature type="compositionally biased region" description="Polar residues" evidence="1">
    <location>
        <begin position="548"/>
        <end position="560"/>
    </location>
</feature>
<proteinExistence type="predicted"/>
<feature type="domain" description="Protein kinase" evidence="2">
    <location>
        <begin position="1"/>
        <end position="251"/>
    </location>
</feature>
<feature type="region of interest" description="Disordered" evidence="1">
    <location>
        <begin position="726"/>
        <end position="755"/>
    </location>
</feature>
<reference evidence="3 4" key="1">
    <citation type="submission" date="2024-02" db="EMBL/GenBank/DDBJ databases">
        <title>A draft genome for the cacao thread blight pathogen Marasmius crinis-equi.</title>
        <authorList>
            <person name="Cohen S.P."/>
            <person name="Baruah I.K."/>
            <person name="Amoako-Attah I."/>
            <person name="Bukari Y."/>
            <person name="Meinhardt L.W."/>
            <person name="Bailey B.A."/>
        </authorList>
    </citation>
    <scope>NUCLEOTIDE SEQUENCE [LARGE SCALE GENOMIC DNA]</scope>
    <source>
        <strain evidence="3 4">GH-76</strain>
    </source>
</reference>
<dbReference type="InterPro" id="IPR001245">
    <property type="entry name" value="Ser-Thr/Tyr_kinase_cat_dom"/>
</dbReference>
<dbReference type="Pfam" id="PF07714">
    <property type="entry name" value="PK_Tyr_Ser-Thr"/>
    <property type="match status" value="1"/>
</dbReference>
<feature type="compositionally biased region" description="Acidic residues" evidence="1">
    <location>
        <begin position="533"/>
        <end position="542"/>
    </location>
</feature>
<sequence>MKVLPKMLKELGNEVLIWRQLRHPNIHQFLGVTNELFEPSYCIVSPWMANGDIMAYSRKQNTSLVAKVTLLFSGLMDLQMSEMSQGIRYLHEHHPPIIHSDIKGINVLISDDGHCRITDFGLSTIENDSHEGRVHQASSQAAIRGSVPWLAPELMNPGKVKIPNRTTRDIYALGCTIYELLTGEIPFCEKRMDFQIIMAVLNGSRPPRPENCPDALWQIIEKCWTEDALVRPSASAVASELGRIDAIQPLEVSAVTTISDVSVPVNHTDRQSAPAVPASTMERDGNSSQEDQWLPEQTTHLPIPKRILEDVEISNESELGRPKKRLKIHVPATTLQPLPTQTDGVGRPTSLNTGVYSRTEKVLKWLEEYEDNHLRLYAPDTVSVSSSPSDLSLLSASYSSAIITENDKAIENWIVKARGSSGEFDGLIGVSGRMSKKYSEDLPSSGEDEEAMDAEAASGTLDLQGQTAKNKHSGMPTPGEVENFPPAQVQLREAGGVDTEGEVEALYKPRPRDRVDFDDDEFSGDPSDKLLELDSDDADDEEMRMSGPISTEPSLLSTPRCSVVGESLASEEEGTGSHFGTESLSSSLSEKNKHSGMPTPGEEAKNLPADQVQLREVGADAEGEVEALYKPRPRDKVDFDDDKFSGDLPDELLQESIVDFDVELPSTCSLSSLSAVSTINPADVCLPASVSSEDEVALSPSPSPSPISPALPLAYAYELSQKDLASERTTSSSASQISELYGESEPSLESVPVRSSYDCDWDEASCYPRYDDYDSECRHMSTADRNIVLRDAWQRFQARVGFSTS</sequence>
<evidence type="ECO:0000259" key="2">
    <source>
        <dbReference type="PROSITE" id="PS50011"/>
    </source>
</evidence>